<evidence type="ECO:0000259" key="3">
    <source>
        <dbReference type="Pfam" id="PF13462"/>
    </source>
</evidence>
<feature type="region of interest" description="Disordered" evidence="1">
    <location>
        <begin position="1"/>
        <end position="23"/>
    </location>
</feature>
<organism evidence="4 5">
    <name type="scientific">Isoptericola luteus</name>
    <dbReference type="NCBI Taxonomy" id="2879484"/>
    <lineage>
        <taxon>Bacteria</taxon>
        <taxon>Bacillati</taxon>
        <taxon>Actinomycetota</taxon>
        <taxon>Actinomycetes</taxon>
        <taxon>Micrococcales</taxon>
        <taxon>Promicromonosporaceae</taxon>
        <taxon>Isoptericola</taxon>
    </lineage>
</organism>
<dbReference type="InterPro" id="IPR012336">
    <property type="entry name" value="Thioredoxin-like_fold"/>
</dbReference>
<feature type="domain" description="Thioredoxin-like fold" evidence="3">
    <location>
        <begin position="110"/>
        <end position="277"/>
    </location>
</feature>
<keyword evidence="2" id="KW-0472">Membrane</keyword>
<dbReference type="SUPFAM" id="SSF52833">
    <property type="entry name" value="Thioredoxin-like"/>
    <property type="match status" value="1"/>
</dbReference>
<keyword evidence="2" id="KW-0812">Transmembrane</keyword>
<dbReference type="InterPro" id="IPR036249">
    <property type="entry name" value="Thioredoxin-like_sf"/>
</dbReference>
<reference evidence="4 5" key="1">
    <citation type="submission" date="2021-09" db="EMBL/GenBank/DDBJ databases">
        <title>Isoptericola luteus sp. nov., a novel bacterium isolated from Harbin, the capital city of Heilongjiang province.</title>
        <authorList>
            <person name="Li J."/>
        </authorList>
    </citation>
    <scope>NUCLEOTIDE SEQUENCE [LARGE SCALE GENOMIC DNA]</scope>
    <source>
        <strain evidence="4 5">NEAU-Y5</strain>
    </source>
</reference>
<comment type="caution">
    <text evidence="4">The sequence shown here is derived from an EMBL/GenBank/DDBJ whole genome shotgun (WGS) entry which is preliminary data.</text>
</comment>
<evidence type="ECO:0000256" key="1">
    <source>
        <dbReference type="SAM" id="MobiDB-lite"/>
    </source>
</evidence>
<dbReference type="Pfam" id="PF13462">
    <property type="entry name" value="Thioredoxin_4"/>
    <property type="match status" value="1"/>
</dbReference>
<accession>A0ABS7ZDN7</accession>
<protein>
    <submittedName>
        <fullName evidence="4">DsbA family protein</fullName>
    </submittedName>
</protein>
<sequence length="281" mass="29217">MPSEGIPETTMSTKNPNMTKAERRDAARAEALALREKELQRDKRNRAITLGVLAVALVALGVVVWMILAEGQKKSVDDVPLSEVTMPSTARADGGITVGADGAAGTANEGAPEIQVYLDYMCPVCGQFEQVNAASVDEMVAAGDATVVYHPISILDAQSQGTDYSTRSASAAAYVADKAPEAFPAYHAALFTNQPSEGTEGLSDEELSVFAEQAGAPADVVTAVADGTARETFGQYVFSATQAIGEDPDFTGTPYVLVDGEVVPNWNDPAALTAAVEAAAG</sequence>
<feature type="compositionally biased region" description="Polar residues" evidence="1">
    <location>
        <begin position="9"/>
        <end position="18"/>
    </location>
</feature>
<dbReference type="Gene3D" id="3.40.30.10">
    <property type="entry name" value="Glutaredoxin"/>
    <property type="match status" value="1"/>
</dbReference>
<keyword evidence="2" id="KW-1133">Transmembrane helix</keyword>
<evidence type="ECO:0000313" key="5">
    <source>
        <dbReference type="Proteomes" id="UP001319870"/>
    </source>
</evidence>
<evidence type="ECO:0000256" key="2">
    <source>
        <dbReference type="SAM" id="Phobius"/>
    </source>
</evidence>
<gene>
    <name evidence="4" type="ORF">LEP48_06675</name>
</gene>
<feature type="transmembrane region" description="Helical" evidence="2">
    <location>
        <begin position="47"/>
        <end position="68"/>
    </location>
</feature>
<evidence type="ECO:0000313" key="4">
    <source>
        <dbReference type="EMBL" id="MCA5893038.1"/>
    </source>
</evidence>
<dbReference type="EMBL" id="JAIXCQ010000003">
    <property type="protein sequence ID" value="MCA5893038.1"/>
    <property type="molecule type" value="Genomic_DNA"/>
</dbReference>
<keyword evidence="5" id="KW-1185">Reference proteome</keyword>
<proteinExistence type="predicted"/>
<dbReference type="Proteomes" id="UP001319870">
    <property type="component" value="Unassembled WGS sequence"/>
</dbReference>
<name>A0ABS7ZDN7_9MICO</name>